<evidence type="ECO:0000313" key="9">
    <source>
        <dbReference type="Proteomes" id="UP000002186"/>
    </source>
</evidence>
<dbReference type="EMBL" id="CP001281">
    <property type="protein sequence ID" value="ACR02367.1"/>
    <property type="molecule type" value="Genomic_DNA"/>
</dbReference>
<reference evidence="9" key="1">
    <citation type="submission" date="2009-05" db="EMBL/GenBank/DDBJ databases">
        <title>Complete sequence of chromosome of Thauera sp. MZ1T.</title>
        <authorList>
            <consortium name="US DOE Joint Genome Institute"/>
            <person name="Lucas S."/>
            <person name="Copeland A."/>
            <person name="Lapidus A."/>
            <person name="Glavina del Rio T."/>
            <person name="Dalin E."/>
            <person name="Tice H."/>
            <person name="Bruce D."/>
            <person name="Goodwin L."/>
            <person name="Pitluck S."/>
            <person name="Sims D."/>
            <person name="Brettin T."/>
            <person name="Detter J.C."/>
            <person name="Han C."/>
            <person name="Larimer F."/>
            <person name="Land M."/>
            <person name="Hauser L."/>
            <person name="Kyrpides N."/>
            <person name="Mikhailova N."/>
            <person name="Sayler G.S."/>
        </authorList>
    </citation>
    <scope>NUCLEOTIDE SEQUENCE [LARGE SCALE GENOMIC DNA]</scope>
    <source>
        <strain evidence="9">MZ1T</strain>
    </source>
</reference>
<evidence type="ECO:0000256" key="4">
    <source>
        <dbReference type="ARBA" id="ARBA00022989"/>
    </source>
</evidence>
<dbReference type="HOGENOM" id="CLU_674273_0_0_4"/>
<dbReference type="STRING" id="85643.Tmz1t_3777"/>
<feature type="transmembrane region" description="Helical" evidence="6">
    <location>
        <begin position="372"/>
        <end position="392"/>
    </location>
</feature>
<gene>
    <name evidence="8" type="ordered locus">Tmz1t_3777</name>
</gene>
<dbReference type="InterPro" id="IPR003856">
    <property type="entry name" value="LPS_length_determ_N"/>
</dbReference>
<dbReference type="AlphaFoldDB" id="C4KCH6"/>
<proteinExistence type="predicted"/>
<sequence>MQNTQRPSQAYKDDDKIDLSQMVGTLWQQKGLIAGIGVLGAVLGVGGSLLSTKYITEGLLLTPSASAPASDPTKKLQLLSASDYKRYESALSSGSRLEDFLRITSQTETPDGQRLQAIAKLPSGLREVIKPEFAFTDKDQKAFGIKADGDAQNALVGLRIRYAGKGPSNGTPLTLLAEYVRDSVIKVDLAESTLTNCNTHATRAQELRNQQLQSDFVIRQETQRIADLREIIARHPDAGAAESRQIVSLEKGTERFLSPAAQLVAAEIQIADLKLAKAQRERERVASELKRKYYCDAEAALKQAVSGRKLLAELQNLQSAAFQGRDRAADIVEQTWNELDLERERWKNTYITGMRFVTPPEGTEMRERKPEVAPGVALGGLLGVIAGMMFVLGRAPWSDGHRRQAGDH</sequence>
<keyword evidence="3 6" id="KW-0812">Transmembrane</keyword>
<evidence type="ECO:0000259" key="7">
    <source>
        <dbReference type="Pfam" id="PF02706"/>
    </source>
</evidence>
<evidence type="ECO:0000256" key="3">
    <source>
        <dbReference type="ARBA" id="ARBA00022692"/>
    </source>
</evidence>
<evidence type="ECO:0000256" key="1">
    <source>
        <dbReference type="ARBA" id="ARBA00004651"/>
    </source>
</evidence>
<organism evidence="8 9">
    <name type="scientific">Thauera aminoaromatica</name>
    <dbReference type="NCBI Taxonomy" id="164330"/>
    <lineage>
        <taxon>Bacteria</taxon>
        <taxon>Pseudomonadati</taxon>
        <taxon>Pseudomonadota</taxon>
        <taxon>Betaproteobacteria</taxon>
        <taxon>Rhodocyclales</taxon>
        <taxon>Zoogloeaceae</taxon>
        <taxon>Thauera</taxon>
    </lineage>
</organism>
<dbReference type="GO" id="GO:0005886">
    <property type="term" value="C:plasma membrane"/>
    <property type="evidence" value="ECO:0007669"/>
    <property type="project" value="UniProtKB-SubCell"/>
</dbReference>
<dbReference type="eggNOG" id="COG3765">
    <property type="taxonomic scope" value="Bacteria"/>
</dbReference>
<comment type="subcellular location">
    <subcellularLocation>
        <location evidence="1">Cell membrane</location>
        <topology evidence="1">Multi-pass membrane protein</topology>
    </subcellularLocation>
</comment>
<evidence type="ECO:0000256" key="5">
    <source>
        <dbReference type="ARBA" id="ARBA00023136"/>
    </source>
</evidence>
<dbReference type="OrthoDB" id="8526417at2"/>
<keyword evidence="5 6" id="KW-0472">Membrane</keyword>
<dbReference type="Proteomes" id="UP000002186">
    <property type="component" value="Chromosome"/>
</dbReference>
<keyword evidence="2" id="KW-1003">Cell membrane</keyword>
<keyword evidence="9" id="KW-1185">Reference proteome</keyword>
<dbReference type="KEGG" id="tmz:Tmz1t_3777"/>
<dbReference type="Pfam" id="PF02706">
    <property type="entry name" value="Wzz"/>
    <property type="match status" value="1"/>
</dbReference>
<evidence type="ECO:0000256" key="2">
    <source>
        <dbReference type="ARBA" id="ARBA00022475"/>
    </source>
</evidence>
<accession>C4KCH6</accession>
<evidence type="ECO:0000313" key="8">
    <source>
        <dbReference type="EMBL" id="ACR02367.1"/>
    </source>
</evidence>
<evidence type="ECO:0000256" key="6">
    <source>
        <dbReference type="SAM" id="Phobius"/>
    </source>
</evidence>
<name>C4KCH6_THASP</name>
<protein>
    <submittedName>
        <fullName evidence="8">Lipopolysaccharide biosynthesis protein</fullName>
    </submittedName>
</protein>
<feature type="domain" description="Polysaccharide chain length determinant N-terminal" evidence="7">
    <location>
        <begin position="15"/>
        <end position="100"/>
    </location>
</feature>
<keyword evidence="4 6" id="KW-1133">Transmembrane helix</keyword>
<reference evidence="8 9" key="2">
    <citation type="journal article" date="2012" name="Stand. Genomic Sci.">
        <title>Complete genome sequence of Thauera aminoaromatica strain MZ1T.</title>
        <authorList>
            <person name="Jiang K."/>
            <person name="Sanseverino J."/>
            <person name="Chauhan A."/>
            <person name="Lucas S."/>
            <person name="Copeland A."/>
            <person name="Lapidus A."/>
            <person name="Del Rio T.G."/>
            <person name="Dalin E."/>
            <person name="Tice H."/>
            <person name="Bruce D."/>
            <person name="Goodwin L."/>
            <person name="Pitluck S."/>
            <person name="Sims D."/>
            <person name="Brettin T."/>
            <person name="Detter J.C."/>
            <person name="Han C."/>
            <person name="Chang Y.J."/>
            <person name="Larimer F."/>
            <person name="Land M."/>
            <person name="Hauser L."/>
            <person name="Kyrpides N.C."/>
            <person name="Mikhailova N."/>
            <person name="Moser S."/>
            <person name="Jegier P."/>
            <person name="Close D."/>
            <person name="Debruyn J.M."/>
            <person name="Wang Y."/>
            <person name="Layton A.C."/>
            <person name="Allen M.S."/>
            <person name="Sayler G.S."/>
        </authorList>
    </citation>
    <scope>NUCLEOTIDE SEQUENCE [LARGE SCALE GENOMIC DNA]</scope>
    <source>
        <strain evidence="8 9">MZ1T</strain>
    </source>
</reference>
<dbReference type="RefSeq" id="WP_012586129.1">
    <property type="nucleotide sequence ID" value="NC_011662.2"/>
</dbReference>
<feature type="transmembrane region" description="Helical" evidence="6">
    <location>
        <begin position="32"/>
        <end position="50"/>
    </location>
</feature>